<reference evidence="2 3" key="1">
    <citation type="journal article" date="2017" name="Genome Biol. Evol.">
        <title>Phytophthora megakarya and P. palmivora, closely related causal agents of cacao black pod rot, underwent increases in genome sizes and gene numbers by different mechanisms.</title>
        <authorList>
            <person name="Ali S.S."/>
            <person name="Shao J."/>
            <person name="Lary D.J."/>
            <person name="Kronmiller B."/>
            <person name="Shen D."/>
            <person name="Strem M.D."/>
            <person name="Amoako-Attah I."/>
            <person name="Akrofi A.Y."/>
            <person name="Begoude B.A."/>
            <person name="Ten Hoopen G.M."/>
            <person name="Coulibaly K."/>
            <person name="Kebe B.I."/>
            <person name="Melnick R.L."/>
            <person name="Guiltinan M.J."/>
            <person name="Tyler B.M."/>
            <person name="Meinhardt L.W."/>
            <person name="Bailey B.A."/>
        </authorList>
    </citation>
    <scope>NUCLEOTIDE SEQUENCE [LARGE SCALE GENOMIC DNA]</scope>
    <source>
        <strain evidence="3">sbr112.9</strain>
    </source>
</reference>
<dbReference type="Pfam" id="PF03184">
    <property type="entry name" value="DDE_1"/>
    <property type="match status" value="1"/>
</dbReference>
<proteinExistence type="predicted"/>
<feature type="domain" description="DDE-1" evidence="1">
    <location>
        <begin position="4"/>
        <end position="130"/>
    </location>
</feature>
<accession>A0A2P4YKH4</accession>
<keyword evidence="3" id="KW-1185">Reference proteome</keyword>
<organism evidence="2 3">
    <name type="scientific">Phytophthora palmivora</name>
    <dbReference type="NCBI Taxonomy" id="4796"/>
    <lineage>
        <taxon>Eukaryota</taxon>
        <taxon>Sar</taxon>
        <taxon>Stramenopiles</taxon>
        <taxon>Oomycota</taxon>
        <taxon>Peronosporomycetes</taxon>
        <taxon>Peronosporales</taxon>
        <taxon>Peronosporaceae</taxon>
        <taxon>Phytophthora</taxon>
    </lineage>
</organism>
<evidence type="ECO:0000259" key="1">
    <source>
        <dbReference type="Pfam" id="PF03184"/>
    </source>
</evidence>
<dbReference type="EMBL" id="NCKW01002053">
    <property type="protein sequence ID" value="POM78314.1"/>
    <property type="molecule type" value="Genomic_DNA"/>
</dbReference>
<dbReference type="InterPro" id="IPR004875">
    <property type="entry name" value="DDE_SF_endonuclease_dom"/>
</dbReference>
<gene>
    <name evidence="2" type="ORF">PHPALM_4165</name>
</gene>
<dbReference type="GO" id="GO:0003676">
    <property type="term" value="F:nucleic acid binding"/>
    <property type="evidence" value="ECO:0007669"/>
    <property type="project" value="InterPro"/>
</dbReference>
<dbReference type="OrthoDB" id="122356at2759"/>
<protein>
    <submittedName>
        <fullName evidence="2">Pogo transposable element with KRAB domainlike</fullName>
    </submittedName>
</protein>
<dbReference type="Proteomes" id="UP000237271">
    <property type="component" value="Unassembled WGS sequence"/>
</dbReference>
<comment type="caution">
    <text evidence="2">The sequence shown here is derived from an EMBL/GenBank/DDBJ whole genome shotgun (WGS) entry which is preliminary data.</text>
</comment>
<dbReference type="AlphaFoldDB" id="A0A2P4YKH4"/>
<name>A0A2P4YKH4_9STRA</name>
<sequence>MVTQKRAWVDSALLQRWLDLVFPVLLDHVPGKTLVWDSMTAHIAKVVKARFKANKIDMVVVPGGCTPYLQAGDIGIYKSFKDHMAPLIDEWKRSDRVQYTRGGYPRPPPAREVAAWVKKAWKSVPPDVVAKSIGEADFYDDYGEWHIAKHDVYGDAFCVEWILASMSESSREENTHPNAEEEAMMAS</sequence>
<evidence type="ECO:0000313" key="3">
    <source>
        <dbReference type="Proteomes" id="UP000237271"/>
    </source>
</evidence>
<evidence type="ECO:0000313" key="2">
    <source>
        <dbReference type="EMBL" id="POM78314.1"/>
    </source>
</evidence>